<organism evidence="8 9">
    <name type="scientific">Paraclostridium sordellii</name>
    <name type="common">Clostridium sordellii</name>
    <dbReference type="NCBI Taxonomy" id="1505"/>
    <lineage>
        <taxon>Bacteria</taxon>
        <taxon>Bacillati</taxon>
        <taxon>Bacillota</taxon>
        <taxon>Clostridia</taxon>
        <taxon>Peptostreptococcales</taxon>
        <taxon>Peptostreptococcaceae</taxon>
        <taxon>Paraclostridium</taxon>
    </lineage>
</organism>
<keyword evidence="4" id="KW-0479">Metal-binding</keyword>
<dbReference type="InterPro" id="IPR034457">
    <property type="entry name" value="Organic_radical-activating"/>
</dbReference>
<dbReference type="EMBL" id="CEKZ01000010">
    <property type="protein sequence ID" value="CEQ04571.1"/>
    <property type="molecule type" value="Genomic_DNA"/>
</dbReference>
<dbReference type="SFLD" id="SFLDF00299">
    <property type="entry name" value="anaerobic_ribonucleoside-triph"/>
    <property type="match status" value="1"/>
</dbReference>
<dbReference type="CDD" id="cd01335">
    <property type="entry name" value="Radical_SAM"/>
    <property type="match status" value="1"/>
</dbReference>
<dbReference type="InterPro" id="IPR058240">
    <property type="entry name" value="rSAM_sf"/>
</dbReference>
<dbReference type="eggNOG" id="COG0602">
    <property type="taxonomic scope" value="Bacteria"/>
</dbReference>
<keyword evidence="6" id="KW-0411">Iron-sulfur</keyword>
<dbReference type="NCBIfam" id="TIGR02491">
    <property type="entry name" value="NrdG"/>
    <property type="match status" value="1"/>
</dbReference>
<dbReference type="SFLD" id="SFLDG01063">
    <property type="entry name" value="activating_enzymes__group_1"/>
    <property type="match status" value="1"/>
</dbReference>
<dbReference type="Gene3D" id="3.20.20.70">
    <property type="entry name" value="Aldolase class I"/>
    <property type="match status" value="1"/>
</dbReference>
<gene>
    <name evidence="8" type="primary">nrdG</name>
    <name evidence="8" type="ORF">R28058_35301</name>
</gene>
<dbReference type="RefSeq" id="WP_021127167.1">
    <property type="nucleotide sequence ID" value="NZ_CABJBQ010000168.1"/>
</dbReference>
<dbReference type="PANTHER" id="PTHR30352:SF2">
    <property type="entry name" value="ANAEROBIC RIBONUCLEOSIDE-TRIPHOSPHATE REDUCTASE-ACTIVATING PROTEIN"/>
    <property type="match status" value="1"/>
</dbReference>
<comment type="similarity">
    <text evidence="7">Belongs to the organic radical-activating enzymes family.</text>
</comment>
<dbReference type="PROSITE" id="PS51918">
    <property type="entry name" value="RADICAL_SAM"/>
    <property type="match status" value="1"/>
</dbReference>
<dbReference type="GO" id="GO:0046872">
    <property type="term" value="F:metal ion binding"/>
    <property type="evidence" value="ECO:0007669"/>
    <property type="project" value="UniProtKB-KW"/>
</dbReference>
<dbReference type="AlphaFoldDB" id="A0A0A8WH45"/>
<evidence type="ECO:0000256" key="2">
    <source>
        <dbReference type="ARBA" id="ARBA00022485"/>
    </source>
</evidence>
<dbReference type="Proteomes" id="UP000049127">
    <property type="component" value="Unassembled WGS sequence"/>
</dbReference>
<dbReference type="GO" id="GO:0043365">
    <property type="term" value="F:[formate-C-acetyltransferase]-activating enzyme activity"/>
    <property type="evidence" value="ECO:0007669"/>
    <property type="project" value="InterPro"/>
</dbReference>
<dbReference type="SFLD" id="SFLDG01066">
    <property type="entry name" value="organic_radical-activating_enz"/>
    <property type="match status" value="1"/>
</dbReference>
<dbReference type="OrthoDB" id="9782387at2"/>
<proteinExistence type="inferred from homology"/>
<evidence type="ECO:0000256" key="7">
    <source>
        <dbReference type="PIRNR" id="PIRNR000368"/>
    </source>
</evidence>
<evidence type="ECO:0000256" key="3">
    <source>
        <dbReference type="ARBA" id="ARBA00022691"/>
    </source>
</evidence>
<dbReference type="KEGG" id="psor:RSJ16_01005"/>
<dbReference type="InterPro" id="IPR007197">
    <property type="entry name" value="rSAM"/>
</dbReference>
<dbReference type="SUPFAM" id="SSF102114">
    <property type="entry name" value="Radical SAM enzymes"/>
    <property type="match status" value="1"/>
</dbReference>
<evidence type="ECO:0000256" key="4">
    <source>
        <dbReference type="ARBA" id="ARBA00022723"/>
    </source>
</evidence>
<dbReference type="SFLD" id="SFLDS00029">
    <property type="entry name" value="Radical_SAM"/>
    <property type="match status" value="1"/>
</dbReference>
<dbReference type="InterPro" id="IPR013785">
    <property type="entry name" value="Aldolase_TIM"/>
</dbReference>
<keyword evidence="5" id="KW-0408">Iron</keyword>
<evidence type="ECO:0000313" key="8">
    <source>
        <dbReference type="EMBL" id="CEQ04571.1"/>
    </source>
</evidence>
<comment type="function">
    <text evidence="7">Activation of anaerobic ribonucleoside-triphosphate reductase under anaerobic conditions by generation of an organic free radical, using S-adenosylmethionine and reduced flavodoxin as cosubstrates to produce 5'-deoxy-adenosine.</text>
</comment>
<dbReference type="EC" id="1.97.1.-" evidence="7"/>
<accession>A0A0A8WH45</accession>
<evidence type="ECO:0000256" key="1">
    <source>
        <dbReference type="ARBA" id="ARBA00001966"/>
    </source>
</evidence>
<dbReference type="PIRSF" id="PIRSF000368">
    <property type="entry name" value="NrdG"/>
    <property type="match status" value="1"/>
</dbReference>
<sequence length="179" mass="20338">MKIRLASPITLDSIVDGPGLRAVLWTQGCNHNCKGCHNPQTHDILGGYEEDTDNINNEIRKLKLHRGITLSGGEPFLQSEALAEVAKTCKENNLDVWIYSGYTIEELLNKKNSSYFNNLNLLRNVDVLVDGRFIEAKRDISLKFRGSSNQRIIDVKKTLETKQVHLHEEYMKEDLSIAK</sequence>
<reference evidence="8 9" key="1">
    <citation type="submission" date="2015-01" db="EMBL/GenBank/DDBJ databases">
        <authorList>
            <person name="Aslett A.Martin."/>
            <person name="De Silva Nishadi"/>
        </authorList>
    </citation>
    <scope>NUCLEOTIDE SEQUENCE [LARGE SCALE GENOMIC DNA]</scope>
    <source>
        <strain evidence="8 9">R28058</strain>
    </source>
</reference>
<comment type="cofactor">
    <cofactor evidence="1">
        <name>[4Fe-4S] cluster</name>
        <dbReference type="ChEBI" id="CHEBI:49883"/>
    </cofactor>
</comment>
<protein>
    <recommendedName>
        <fullName evidence="7">Anaerobic ribonucleoside-triphosphate reductase-activating protein</fullName>
        <ecNumber evidence="7">1.97.1.-</ecNumber>
    </recommendedName>
</protein>
<evidence type="ECO:0000256" key="5">
    <source>
        <dbReference type="ARBA" id="ARBA00023004"/>
    </source>
</evidence>
<dbReference type="GO" id="GO:0051539">
    <property type="term" value="F:4 iron, 4 sulfur cluster binding"/>
    <property type="evidence" value="ECO:0007669"/>
    <property type="project" value="UniProtKB-KW"/>
</dbReference>
<dbReference type="InterPro" id="IPR012837">
    <property type="entry name" value="NrdG"/>
</dbReference>
<evidence type="ECO:0000256" key="6">
    <source>
        <dbReference type="ARBA" id="ARBA00023014"/>
    </source>
</evidence>
<evidence type="ECO:0000313" key="9">
    <source>
        <dbReference type="Proteomes" id="UP000049127"/>
    </source>
</evidence>
<keyword evidence="7 8" id="KW-0560">Oxidoreductase</keyword>
<dbReference type="PANTHER" id="PTHR30352">
    <property type="entry name" value="PYRUVATE FORMATE-LYASE-ACTIVATING ENZYME"/>
    <property type="match status" value="1"/>
</dbReference>
<keyword evidence="2" id="KW-0004">4Fe-4S</keyword>
<name>A0A0A8WH45_PARSO</name>
<dbReference type="GO" id="GO:0004748">
    <property type="term" value="F:ribonucleoside-diphosphate reductase activity, thioredoxin disulfide as acceptor"/>
    <property type="evidence" value="ECO:0007669"/>
    <property type="project" value="TreeGrafter"/>
</dbReference>
<dbReference type="PATRIC" id="fig|1505.7.peg.3289"/>
<keyword evidence="3" id="KW-0949">S-adenosyl-L-methionine</keyword>
<dbReference type="Pfam" id="PF13353">
    <property type="entry name" value="Fer4_12"/>
    <property type="match status" value="1"/>
</dbReference>